<protein>
    <submittedName>
        <fullName evidence="2">Uncharacterized protein</fullName>
    </submittedName>
</protein>
<organism evidence="2">
    <name type="scientific">Leptocylindrus danicus</name>
    <dbReference type="NCBI Taxonomy" id="163516"/>
    <lineage>
        <taxon>Eukaryota</taxon>
        <taxon>Sar</taxon>
        <taxon>Stramenopiles</taxon>
        <taxon>Ochrophyta</taxon>
        <taxon>Bacillariophyta</taxon>
        <taxon>Coscinodiscophyceae</taxon>
        <taxon>Chaetocerotophycidae</taxon>
        <taxon>Leptocylindrales</taxon>
        <taxon>Leptocylindraceae</taxon>
        <taxon>Leptocylindrus</taxon>
    </lineage>
</organism>
<gene>
    <name evidence="2" type="ORF">LDAN0321_LOCUS17901</name>
</gene>
<accession>A0A7S2LFC1</accession>
<dbReference type="AlphaFoldDB" id="A0A7S2LFC1"/>
<sequence length="316" mass="35923">MRQSITEEQTTQYEFNTDSMVIKSGGPIPSICSYDEWRPGIGYELPRTLGKTIQVPDSSYPSSGHLEYYEKNLPSTQSLVGQYDIIFHAYSYSSSSHHKNDEDNRRQMASCTNERAISTTRTTTARGTVSIQLSEQSSSSHHHRYDSNDSSSSSTTTSNELKSCLEGRVTYDQDVDQTLSLTDQLSNFSFVQKSEYQNYITMYTVGLAGSGGIVRCFTERVAVSLLGSTDYQVPRKLQSFKNVHEAEELNRRYYFHTGASWLCSHMALPSDIALMVRRFVCPPPVFFFEKGDLWIFYGLPGRTRLTTVARRRRTEQ</sequence>
<name>A0A7S2LFC1_9STRA</name>
<reference evidence="2" key="1">
    <citation type="submission" date="2021-01" db="EMBL/GenBank/DDBJ databases">
        <authorList>
            <person name="Corre E."/>
            <person name="Pelletier E."/>
            <person name="Niang G."/>
            <person name="Scheremetjew M."/>
            <person name="Finn R."/>
            <person name="Kale V."/>
            <person name="Holt S."/>
            <person name="Cochrane G."/>
            <person name="Meng A."/>
            <person name="Brown T."/>
            <person name="Cohen L."/>
        </authorList>
    </citation>
    <scope>NUCLEOTIDE SEQUENCE</scope>
    <source>
        <strain evidence="2">B650</strain>
    </source>
</reference>
<feature type="compositionally biased region" description="Low complexity" evidence="1">
    <location>
        <begin position="148"/>
        <end position="159"/>
    </location>
</feature>
<evidence type="ECO:0000313" key="2">
    <source>
        <dbReference type="EMBL" id="CAD9604756.1"/>
    </source>
</evidence>
<evidence type="ECO:0000256" key="1">
    <source>
        <dbReference type="SAM" id="MobiDB-lite"/>
    </source>
</evidence>
<feature type="compositionally biased region" description="Polar residues" evidence="1">
    <location>
        <begin position="107"/>
        <end position="118"/>
    </location>
</feature>
<dbReference type="EMBL" id="HBGY01028911">
    <property type="protein sequence ID" value="CAD9604756.1"/>
    <property type="molecule type" value="Transcribed_RNA"/>
</dbReference>
<proteinExistence type="predicted"/>
<feature type="region of interest" description="Disordered" evidence="1">
    <location>
        <begin position="94"/>
        <end position="159"/>
    </location>
</feature>
<feature type="compositionally biased region" description="Low complexity" evidence="1">
    <location>
        <begin position="119"/>
        <end position="128"/>
    </location>
</feature>